<keyword evidence="7" id="KW-0124">Carnitine biosynthesis</keyword>
<proteinExistence type="inferred from homology"/>
<protein>
    <recommendedName>
        <fullName evidence="5">trimethyllysine dioxygenase</fullName>
        <ecNumber evidence="5">1.14.11.8</ecNumber>
    </recommendedName>
    <alternativeName>
        <fullName evidence="12">Epsilon-trimethyllysine 2-oxoglutarate dioxygenase</fullName>
    </alternativeName>
    <alternativeName>
        <fullName evidence="11">TML hydroxylase</fullName>
    </alternativeName>
    <alternativeName>
        <fullName evidence="13">TML-alpha-ketoglutarate dioxygenase</fullName>
    </alternativeName>
</protein>
<dbReference type="PANTHER" id="PTHR10696:SF51">
    <property type="entry name" value="TRIMETHYLLYSINE DIOXYGENASE, MITOCHONDRIAL"/>
    <property type="match status" value="1"/>
</dbReference>
<dbReference type="InterPro" id="IPR038492">
    <property type="entry name" value="GBBH-like_N_sf"/>
</dbReference>
<evidence type="ECO:0000313" key="20">
    <source>
        <dbReference type="Proteomes" id="UP000812966"/>
    </source>
</evidence>
<dbReference type="EMBL" id="JABELV010000115">
    <property type="protein sequence ID" value="KAG7530549.1"/>
    <property type="molecule type" value="Genomic_DNA"/>
</dbReference>
<evidence type="ECO:0000313" key="19">
    <source>
        <dbReference type="EMBL" id="KAG7530549.1"/>
    </source>
</evidence>
<dbReference type="Proteomes" id="UP000812966">
    <property type="component" value="Unassembled WGS sequence"/>
</dbReference>
<feature type="domain" description="TauD/TfdA-like" evidence="17">
    <location>
        <begin position="287"/>
        <end position="521"/>
    </location>
</feature>
<keyword evidence="9" id="KW-0560">Oxidoreductase</keyword>
<evidence type="ECO:0000256" key="2">
    <source>
        <dbReference type="ARBA" id="ARBA00001961"/>
    </source>
</evidence>
<comment type="catalytic activity">
    <reaction evidence="15">
        <text>N(6),N(6),N(6)-trimethyl-L-lysine + 2-oxoglutarate + O2 = (3S)-3-hydroxy-N(6),N(6),N(6)-trimethyl-L-lysine + succinate + CO2</text>
        <dbReference type="Rhea" id="RHEA:14181"/>
        <dbReference type="ChEBI" id="CHEBI:15379"/>
        <dbReference type="ChEBI" id="CHEBI:16526"/>
        <dbReference type="ChEBI" id="CHEBI:16810"/>
        <dbReference type="ChEBI" id="CHEBI:30031"/>
        <dbReference type="ChEBI" id="CHEBI:58100"/>
        <dbReference type="ChEBI" id="CHEBI:141499"/>
        <dbReference type="EC" id="1.14.11.8"/>
    </reaction>
</comment>
<evidence type="ECO:0000256" key="11">
    <source>
        <dbReference type="ARBA" id="ARBA00030363"/>
    </source>
</evidence>
<name>A0A8K0JHT8_9TREE</name>
<dbReference type="Gene3D" id="3.30.2020.30">
    <property type="match status" value="1"/>
</dbReference>
<comment type="similarity">
    <text evidence="4">Belongs to the gamma-BBH/TMLD family.</text>
</comment>
<dbReference type="GO" id="GO:0005506">
    <property type="term" value="F:iron ion binding"/>
    <property type="evidence" value="ECO:0007669"/>
    <property type="project" value="InterPro"/>
</dbReference>
<comment type="pathway">
    <text evidence="3">Amine and polyamine biosynthesis; carnitine biosynthesis.</text>
</comment>
<comment type="cofactor">
    <cofactor evidence="2">
        <name>L-ascorbate</name>
        <dbReference type="ChEBI" id="CHEBI:38290"/>
    </cofactor>
</comment>
<evidence type="ECO:0000256" key="13">
    <source>
        <dbReference type="ARBA" id="ARBA00032283"/>
    </source>
</evidence>
<dbReference type="GO" id="GO:0005739">
    <property type="term" value="C:mitochondrion"/>
    <property type="evidence" value="ECO:0007669"/>
    <property type="project" value="TreeGrafter"/>
</dbReference>
<dbReference type="CDD" id="cd00250">
    <property type="entry name" value="CAS_like"/>
    <property type="match status" value="1"/>
</dbReference>
<evidence type="ECO:0000259" key="17">
    <source>
        <dbReference type="Pfam" id="PF02668"/>
    </source>
</evidence>
<reference evidence="19" key="1">
    <citation type="submission" date="2020-04" db="EMBL/GenBank/DDBJ databases">
        <title>Analysis of mating type loci in Filobasidium floriforme.</title>
        <authorList>
            <person name="Nowrousian M."/>
        </authorList>
    </citation>
    <scope>NUCLEOTIDE SEQUENCE</scope>
    <source>
        <strain evidence="19">CBS 6242</strain>
    </source>
</reference>
<dbReference type="InterPro" id="IPR012776">
    <property type="entry name" value="Trimethyllysine_dOase"/>
</dbReference>
<dbReference type="UniPathway" id="UPA00118"/>
<organism evidence="19 20">
    <name type="scientific">Filobasidium floriforme</name>
    <dbReference type="NCBI Taxonomy" id="5210"/>
    <lineage>
        <taxon>Eukaryota</taxon>
        <taxon>Fungi</taxon>
        <taxon>Dikarya</taxon>
        <taxon>Basidiomycota</taxon>
        <taxon>Agaricomycotina</taxon>
        <taxon>Tremellomycetes</taxon>
        <taxon>Filobasidiales</taxon>
        <taxon>Filobasidiaceae</taxon>
        <taxon>Filobasidium</taxon>
    </lineage>
</organism>
<dbReference type="GO" id="GO:0045329">
    <property type="term" value="P:carnitine biosynthetic process"/>
    <property type="evidence" value="ECO:0007669"/>
    <property type="project" value="UniProtKB-UniPathway"/>
</dbReference>
<dbReference type="EC" id="1.14.11.8" evidence="5"/>
<dbReference type="InterPro" id="IPR003819">
    <property type="entry name" value="TauD/TfdA-like"/>
</dbReference>
<evidence type="ECO:0000256" key="9">
    <source>
        <dbReference type="ARBA" id="ARBA00023002"/>
    </source>
</evidence>
<dbReference type="FunFam" id="3.30.2020.30:FF:000002">
    <property type="entry name" value="Putative gamma-butyrobetaine dioxygenase"/>
    <property type="match status" value="1"/>
</dbReference>
<feature type="region of interest" description="Disordered" evidence="16">
    <location>
        <begin position="64"/>
        <end position="106"/>
    </location>
</feature>
<evidence type="ECO:0000256" key="15">
    <source>
        <dbReference type="ARBA" id="ARBA00049334"/>
    </source>
</evidence>
<accession>A0A8K0JHT8</accession>
<evidence type="ECO:0000256" key="3">
    <source>
        <dbReference type="ARBA" id="ARBA00005022"/>
    </source>
</evidence>
<comment type="caution">
    <text evidence="19">The sequence shown here is derived from an EMBL/GenBank/DDBJ whole genome shotgun (WGS) entry which is preliminary data.</text>
</comment>
<dbReference type="NCBIfam" id="TIGR02410">
    <property type="entry name" value="carnitine_TMLD"/>
    <property type="match status" value="1"/>
</dbReference>
<evidence type="ECO:0000256" key="7">
    <source>
        <dbReference type="ARBA" id="ARBA00022873"/>
    </source>
</evidence>
<dbReference type="OrthoDB" id="408743at2759"/>
<comment type="cofactor">
    <cofactor evidence="1">
        <name>Fe(2+)</name>
        <dbReference type="ChEBI" id="CHEBI:29033"/>
    </cofactor>
</comment>
<keyword evidence="6" id="KW-0479">Metal-binding</keyword>
<comment type="function">
    <text evidence="14">Converts trimethyllysine (TML) into hydroxytrimethyllysine (HTML).</text>
</comment>
<dbReference type="GO" id="GO:0050353">
    <property type="term" value="F:trimethyllysine dioxygenase activity"/>
    <property type="evidence" value="ECO:0007669"/>
    <property type="project" value="UniProtKB-EC"/>
</dbReference>
<dbReference type="SUPFAM" id="SSF51197">
    <property type="entry name" value="Clavaminate synthase-like"/>
    <property type="match status" value="1"/>
</dbReference>
<keyword evidence="20" id="KW-1185">Reference proteome</keyword>
<dbReference type="FunFam" id="3.60.130.10:FF:000001">
    <property type="entry name" value="Trimethyllysine dioxygenase, mitochondrial"/>
    <property type="match status" value="1"/>
</dbReference>
<keyword evidence="8" id="KW-0223">Dioxygenase</keyword>
<feature type="compositionally biased region" description="Basic and acidic residues" evidence="16">
    <location>
        <begin position="268"/>
        <end position="287"/>
    </location>
</feature>
<dbReference type="Pfam" id="PF06155">
    <property type="entry name" value="GBBH-like_N"/>
    <property type="match status" value="1"/>
</dbReference>
<evidence type="ECO:0000256" key="8">
    <source>
        <dbReference type="ARBA" id="ARBA00022964"/>
    </source>
</evidence>
<feature type="compositionally biased region" description="Low complexity" evidence="16">
    <location>
        <begin position="77"/>
        <end position="95"/>
    </location>
</feature>
<evidence type="ECO:0000256" key="16">
    <source>
        <dbReference type="SAM" id="MobiDB-lite"/>
    </source>
</evidence>
<evidence type="ECO:0000256" key="6">
    <source>
        <dbReference type="ARBA" id="ARBA00022723"/>
    </source>
</evidence>
<keyword evidence="10" id="KW-0408">Iron</keyword>
<gene>
    <name evidence="19" type="ORF">FFLO_04975</name>
</gene>
<dbReference type="AlphaFoldDB" id="A0A8K0JHT8"/>
<dbReference type="Gene3D" id="3.60.130.10">
    <property type="entry name" value="Clavaminate synthase-like"/>
    <property type="match status" value="1"/>
</dbReference>
<evidence type="ECO:0000256" key="1">
    <source>
        <dbReference type="ARBA" id="ARBA00001954"/>
    </source>
</evidence>
<feature type="region of interest" description="Disordered" evidence="16">
    <location>
        <begin position="264"/>
        <end position="287"/>
    </location>
</feature>
<evidence type="ECO:0000256" key="12">
    <source>
        <dbReference type="ARBA" id="ARBA00031778"/>
    </source>
</evidence>
<evidence type="ECO:0000256" key="10">
    <source>
        <dbReference type="ARBA" id="ARBA00023004"/>
    </source>
</evidence>
<dbReference type="PANTHER" id="PTHR10696">
    <property type="entry name" value="GAMMA-BUTYROBETAINE HYDROXYLASE-RELATED"/>
    <property type="match status" value="1"/>
</dbReference>
<dbReference type="InterPro" id="IPR050411">
    <property type="entry name" value="AlphaKG_dependent_hydroxylases"/>
</dbReference>
<evidence type="ECO:0000256" key="4">
    <source>
        <dbReference type="ARBA" id="ARBA00008654"/>
    </source>
</evidence>
<feature type="region of interest" description="Disordered" evidence="16">
    <location>
        <begin position="539"/>
        <end position="563"/>
    </location>
</feature>
<dbReference type="Pfam" id="PF02668">
    <property type="entry name" value="TauD"/>
    <property type="match status" value="1"/>
</dbReference>
<dbReference type="InterPro" id="IPR010376">
    <property type="entry name" value="GBBH-like_N"/>
</dbReference>
<dbReference type="InterPro" id="IPR042098">
    <property type="entry name" value="TauD-like_sf"/>
</dbReference>
<feature type="domain" description="Gamma-butyrobetaine hydroxylase-like N-terminal" evidence="18">
    <location>
        <begin position="106"/>
        <end position="191"/>
    </location>
</feature>
<sequence length="563" mass="62768">MSSLGLACCAQRTARLARSRVGKIVAKQEACRRPASWTSGHRLLSSSSSWRQQDKAASSSLATLIASNPNGSPPTAPATQSTSSAPVATSPSSSTQIQTFPRASHDEQARKIVIEWNDGEVSRFHNTWLFDHCRCDSCFHPITKQRRKGLLEVPEDIQPTSVEPSPAGLSITWSTPNPEPHISFFPWSVLHKTSYHPILTSLEGFTSLKRSNNSATYDETDSHSHAHTHGYNHVHVEMTGTIKDSERILWNASIAKSPPTVTYASLMGDEKSSTQDKDKDKEEEGRERGMKRLLEKVHDFGFCFITSVPATPEETEKVIRKIGPIRETHYGGFWDFTADLKMGDMAYTNEGLPAHTDNTYFTDPSGLQIFHMLSHPPPGHGGASLLVDSFYTASILAQLHPSAYTTLSSTPVPTHASGSKGHLLKPHAVPVFQHDKISGELVQVRWNNEDRGILGGQNTGFQTEQIEAWYDAARKWEEAVRSSDSEYWVQLKPGMMVVIDNWRVMHGRSGFSGERRMCGAYVGRDEWRSRLEVLRRRFESDKGSKQGDVPGQAEEVEKWQDGW</sequence>
<evidence type="ECO:0000256" key="14">
    <source>
        <dbReference type="ARBA" id="ARBA00046008"/>
    </source>
</evidence>
<evidence type="ECO:0000259" key="18">
    <source>
        <dbReference type="Pfam" id="PF06155"/>
    </source>
</evidence>
<evidence type="ECO:0000256" key="5">
    <source>
        <dbReference type="ARBA" id="ARBA00012267"/>
    </source>
</evidence>